<protein>
    <recommendedName>
        <fullName evidence="7">Tetratricopeptide repeat protein</fullName>
    </recommendedName>
</protein>
<proteinExistence type="predicted"/>
<dbReference type="Gene3D" id="1.25.40.10">
    <property type="entry name" value="Tetratricopeptide repeat domain"/>
    <property type="match status" value="1"/>
</dbReference>
<organism evidence="5 6">
    <name type="scientific">Gracilibacillus oryzae</name>
    <dbReference type="NCBI Taxonomy" id="1672701"/>
    <lineage>
        <taxon>Bacteria</taxon>
        <taxon>Bacillati</taxon>
        <taxon>Bacillota</taxon>
        <taxon>Bacilli</taxon>
        <taxon>Bacillales</taxon>
        <taxon>Bacillaceae</taxon>
        <taxon>Gracilibacillus</taxon>
    </lineage>
</organism>
<dbReference type="CDD" id="cd06257">
    <property type="entry name" value="DnaJ"/>
    <property type="match status" value="1"/>
</dbReference>
<dbReference type="GO" id="GO:0006260">
    <property type="term" value="P:DNA replication"/>
    <property type="evidence" value="ECO:0007669"/>
    <property type="project" value="UniProtKB-KW"/>
</dbReference>
<feature type="repeat" description="TPR" evidence="3">
    <location>
        <begin position="225"/>
        <end position="258"/>
    </location>
</feature>
<accession>A0A7C8GVK2</accession>
<gene>
    <name evidence="5" type="ORF">F9U64_00670</name>
</gene>
<dbReference type="OrthoDB" id="9816462at2"/>
<evidence type="ECO:0000313" key="5">
    <source>
        <dbReference type="EMBL" id="KAB8139340.1"/>
    </source>
</evidence>
<dbReference type="InterPro" id="IPR011990">
    <property type="entry name" value="TPR-like_helical_dom_sf"/>
</dbReference>
<keyword evidence="6" id="KW-1185">Reference proteome</keyword>
<dbReference type="SUPFAM" id="SSF46565">
    <property type="entry name" value="Chaperone J-domain"/>
    <property type="match status" value="1"/>
</dbReference>
<dbReference type="RefSeq" id="WP_153400847.1">
    <property type="nucleotide sequence ID" value="NZ_ML762424.1"/>
</dbReference>
<keyword evidence="4" id="KW-0812">Transmembrane</keyword>
<evidence type="ECO:0000313" key="6">
    <source>
        <dbReference type="Proteomes" id="UP000480246"/>
    </source>
</evidence>
<evidence type="ECO:0000256" key="1">
    <source>
        <dbReference type="ARBA" id="ARBA00022705"/>
    </source>
</evidence>
<evidence type="ECO:0008006" key="7">
    <source>
        <dbReference type="Google" id="ProtNLM"/>
    </source>
</evidence>
<keyword evidence="1" id="KW-0235">DNA replication</keyword>
<feature type="transmembrane region" description="Helical" evidence="4">
    <location>
        <begin position="367"/>
        <end position="387"/>
    </location>
</feature>
<reference evidence="5 6" key="1">
    <citation type="submission" date="2019-10" db="EMBL/GenBank/DDBJ databases">
        <title>Gracilibacillus sp. nov. isolated from rice seeds.</title>
        <authorList>
            <person name="He S."/>
        </authorList>
    </citation>
    <scope>NUCLEOTIDE SEQUENCE [LARGE SCALE GENOMIC DNA]</scope>
    <source>
        <strain evidence="5 6">TD8</strain>
    </source>
</reference>
<dbReference type="InterPro" id="IPR036869">
    <property type="entry name" value="J_dom_sf"/>
</dbReference>
<comment type="caution">
    <text evidence="5">The sequence shown here is derived from an EMBL/GenBank/DDBJ whole genome shotgun (WGS) entry which is preliminary data.</text>
</comment>
<dbReference type="EMBL" id="WEID01000004">
    <property type="protein sequence ID" value="KAB8139340.1"/>
    <property type="molecule type" value="Genomic_DNA"/>
</dbReference>
<keyword evidence="4" id="KW-0472">Membrane</keyword>
<evidence type="ECO:0000256" key="4">
    <source>
        <dbReference type="SAM" id="Phobius"/>
    </source>
</evidence>
<keyword evidence="2" id="KW-0346">Stress response</keyword>
<keyword evidence="4" id="KW-1133">Transmembrane helix</keyword>
<dbReference type="SUPFAM" id="SSF48452">
    <property type="entry name" value="TPR-like"/>
    <property type="match status" value="1"/>
</dbReference>
<dbReference type="SMART" id="SM00028">
    <property type="entry name" value="TPR"/>
    <property type="match status" value="2"/>
</dbReference>
<evidence type="ECO:0000256" key="2">
    <source>
        <dbReference type="ARBA" id="ARBA00023016"/>
    </source>
</evidence>
<feature type="transmembrane region" description="Helical" evidence="4">
    <location>
        <begin position="570"/>
        <end position="591"/>
    </location>
</feature>
<dbReference type="Proteomes" id="UP000480246">
    <property type="component" value="Unassembled WGS sequence"/>
</dbReference>
<sequence length="601" mass="71444">MIIDWDLLEIEPTKDIPAIKKAYAKQLKKNHPEDNPVGYQKLREAYNNAVKYAKNPVEKEAYSVEHIEFELNQDADIHTSPIQPFLSTPSLSFYEQILSIYEDYTRRIDINEWKGLLDQEEIWNVELFERNKRVMTRFLEEHHHLPREVWEWFNQIFHWQSWNQDFFQTYVQSHNNLRFQYIKDMEKDHDLFLNYRDNVYSGLTGQTAFDPAELQKAMELFDRDPDLLKMQAHYYKELKEWELALETYYKAIEIEPEEWDCYAERVRIYTYLENWQIVIKEASDILEKIPNHQIKIHLAKAYSATENWEKALEIIEQILAEEKNNLEANLLYAQIPKSKKLIVQNEMVQKEMAPFSWKERIKLFRKFLFIPWLILISVITFIIHVSLTDDIERHTGLDLVGWMQNLFQSVEVMKIDSVNQLEDLEDTPHSFVTLSIQDARHTGLYETLGKRVEWHTRERGFYNIEDATYPENLLEDDAKPIFVGYLGDTAIIFTQSLEDIPVNLPTTQSFDTIVTGEWRPIDNHSDSEAVTNRVESKVILSKDDRTAPVITDMYADGAMKLDEPMSFLNYPFIALLLFLYSYIIFSIYRGCRIAFYREVRK</sequence>
<name>A0A7C8GVK2_9BACI</name>
<dbReference type="InterPro" id="IPR001623">
    <property type="entry name" value="DnaJ_domain"/>
</dbReference>
<dbReference type="InterPro" id="IPR019734">
    <property type="entry name" value="TPR_rpt"/>
</dbReference>
<evidence type="ECO:0000256" key="3">
    <source>
        <dbReference type="PROSITE-ProRule" id="PRU00339"/>
    </source>
</evidence>
<dbReference type="AlphaFoldDB" id="A0A7C8GVK2"/>
<keyword evidence="3" id="KW-0802">TPR repeat</keyword>
<dbReference type="PROSITE" id="PS50005">
    <property type="entry name" value="TPR"/>
    <property type="match status" value="1"/>
</dbReference>